<accession>A0ABS6PPJ4</accession>
<evidence type="ECO:0000313" key="2">
    <source>
        <dbReference type="Proteomes" id="UP000886900"/>
    </source>
</evidence>
<comment type="caution">
    <text evidence="1">The sequence shown here is derived from an EMBL/GenBank/DDBJ whole genome shotgun (WGS) entry which is preliminary data.</text>
</comment>
<dbReference type="RefSeq" id="WP_217854511.1">
    <property type="nucleotide sequence ID" value="NZ_JAHSTV010000002.1"/>
</dbReference>
<organism evidence="1 2">
    <name type="scientific">Pseudomonas farris</name>
    <dbReference type="NCBI Taxonomy" id="2841207"/>
    <lineage>
        <taxon>Bacteria</taxon>
        <taxon>Pseudomonadati</taxon>
        <taxon>Pseudomonadota</taxon>
        <taxon>Gammaproteobacteria</taxon>
        <taxon>Pseudomonadales</taxon>
        <taxon>Pseudomonadaceae</taxon>
        <taxon>Pseudomonas</taxon>
    </lineage>
</organism>
<dbReference type="EMBL" id="JAHSTV010000002">
    <property type="protein sequence ID" value="MBV4462381.1"/>
    <property type="molecule type" value="Genomic_DNA"/>
</dbReference>
<gene>
    <name evidence="1" type="ORF">KVG95_03435</name>
</gene>
<name>A0ABS6PPJ4_9PSED</name>
<keyword evidence="2" id="KW-1185">Reference proteome</keyword>
<dbReference type="Proteomes" id="UP000886900">
    <property type="component" value="Unassembled WGS sequence"/>
</dbReference>
<dbReference type="Pfam" id="PF13279">
    <property type="entry name" value="4HBT_2"/>
    <property type="match status" value="1"/>
</dbReference>
<protein>
    <submittedName>
        <fullName evidence="1">Acyl-CoA thioesterase</fullName>
    </submittedName>
</protein>
<reference evidence="1" key="1">
    <citation type="submission" date="2021-06" db="EMBL/GenBank/DDBJ databases">
        <title>Updating the genus Pseudomonas: Description of 43 new species and partition of the Pseudomonas putida group.</title>
        <authorList>
            <person name="Girard L."/>
            <person name="Lood C."/>
            <person name="Vandamme P."/>
            <person name="Rokni-Zadeh H."/>
            <person name="Van Noort V."/>
            <person name="Hofte M."/>
            <person name="Lavigne R."/>
            <person name="De Mot R."/>
        </authorList>
    </citation>
    <scope>NUCLEOTIDE SEQUENCE</scope>
    <source>
        <strain evidence="1">SWRI79</strain>
    </source>
</reference>
<dbReference type="CDD" id="cd00586">
    <property type="entry name" value="4HBT"/>
    <property type="match status" value="1"/>
</dbReference>
<evidence type="ECO:0000313" key="1">
    <source>
        <dbReference type="EMBL" id="MBV4462381.1"/>
    </source>
</evidence>
<proteinExistence type="predicted"/>
<sequence length="134" mass="14595">MPHAVFVSRTILFGDCDPAGVVYTPRFSYFAVEAIYGALDKWLGAPGLRTLMGFDVLPPVRAMSLELLTPLTWDDELNIKVSVAKLGVHSFTFLVEGFVSNETLSFVANITHVCVSPETKDIVAIPAPLRALLS</sequence>